<sequence>MKKLIAVLLVTFLGAGCSTVSLGVNDTYAITSEKVSRIDEGSTTMEQLNEMFGKPEMNIPAESGAYYFYKDLSLNSLWVVLDDNLTVKKYTWSN</sequence>
<dbReference type="AlphaFoldDB" id="A0A3B1CSS4"/>
<proteinExistence type="predicted"/>
<dbReference type="PROSITE" id="PS51257">
    <property type="entry name" value="PROKAR_LIPOPROTEIN"/>
    <property type="match status" value="1"/>
</dbReference>
<evidence type="ECO:0008006" key="2">
    <source>
        <dbReference type="Google" id="ProtNLM"/>
    </source>
</evidence>
<evidence type="ECO:0000313" key="1">
    <source>
        <dbReference type="EMBL" id="VAX19717.1"/>
    </source>
</evidence>
<dbReference type="EMBL" id="UOGC01000093">
    <property type="protein sequence ID" value="VAX19717.1"/>
    <property type="molecule type" value="Genomic_DNA"/>
</dbReference>
<reference evidence="1" key="1">
    <citation type="submission" date="2018-06" db="EMBL/GenBank/DDBJ databases">
        <authorList>
            <person name="Zhirakovskaya E."/>
        </authorList>
    </citation>
    <scope>NUCLEOTIDE SEQUENCE</scope>
</reference>
<protein>
    <recommendedName>
        <fullName evidence="2">Lipoprotein SmpA/OmlA domain-containing protein</fullName>
    </recommendedName>
</protein>
<name>A0A3B1CSS4_9ZZZZ</name>
<gene>
    <name evidence="1" type="ORF">MNBD_NITROSPINAE01-1608</name>
</gene>
<accession>A0A3B1CSS4</accession>
<organism evidence="1">
    <name type="scientific">hydrothermal vent metagenome</name>
    <dbReference type="NCBI Taxonomy" id="652676"/>
    <lineage>
        <taxon>unclassified sequences</taxon>
        <taxon>metagenomes</taxon>
        <taxon>ecological metagenomes</taxon>
    </lineage>
</organism>